<dbReference type="Pfam" id="PF18163">
    <property type="entry name" value="LD_cluster2"/>
    <property type="match status" value="1"/>
</dbReference>
<sequence length="273" mass="29663">MNNHEVLEKFTVAISISESPDMSALGLSEGHLQDAMGEVARHLLALGAQLVYGGDLRTGGFSQILFELVARHRRDADDDKGSGVLNYLPWPSHCAYAIADLEVLIADLAGSAELVFLDLSGTAMTMAERRFSPAQQPNASQWLEGLTSMREKILATSHARIVLGGRVDGYRGVMPGIAEESLLAIENAQPIYILGGFGGCARDIAETLGLVPAWPGQLRVWEGRAEFEKFTVEQLNNGLDMKENVLLARTPHLDQAIMLILRGIMQLVNTGKI</sequence>
<keyword evidence="2" id="KW-1185">Reference proteome</keyword>
<gene>
    <name evidence="1" type="ORF">INH39_11155</name>
</gene>
<name>A0ABY4AE03_9BURK</name>
<evidence type="ECO:0000313" key="2">
    <source>
        <dbReference type="Proteomes" id="UP000831532"/>
    </source>
</evidence>
<accession>A0ABY4AE03</accession>
<dbReference type="RefSeq" id="WP_243493242.1">
    <property type="nucleotide sequence ID" value="NZ_CP063361.1"/>
</dbReference>
<organism evidence="1 2">
    <name type="scientific">Massilia violaceinigra</name>
    <dbReference type="NCBI Taxonomy" id="2045208"/>
    <lineage>
        <taxon>Bacteria</taxon>
        <taxon>Pseudomonadati</taxon>
        <taxon>Pseudomonadota</taxon>
        <taxon>Betaproteobacteria</taxon>
        <taxon>Burkholderiales</taxon>
        <taxon>Oxalobacteraceae</taxon>
        <taxon>Telluria group</taxon>
        <taxon>Massilia</taxon>
    </lineage>
</organism>
<dbReference type="EMBL" id="CP063361">
    <property type="protein sequence ID" value="UOD32169.1"/>
    <property type="molecule type" value="Genomic_DNA"/>
</dbReference>
<protein>
    <submittedName>
        <fullName evidence="1">Uncharacterized protein</fullName>
    </submittedName>
</protein>
<proteinExistence type="predicted"/>
<reference evidence="1 2" key="1">
    <citation type="submission" date="2020-10" db="EMBL/GenBank/DDBJ databases">
        <title>Genome analysis of Massilia species.</title>
        <authorList>
            <person name="Jung D.-H."/>
        </authorList>
    </citation>
    <scope>NUCLEOTIDE SEQUENCE [LARGE SCALE GENOMIC DNA]</scope>
    <source>
        <strain evidence="2">sipir</strain>
    </source>
</reference>
<dbReference type="Proteomes" id="UP000831532">
    <property type="component" value="Chromosome"/>
</dbReference>
<evidence type="ECO:0000313" key="1">
    <source>
        <dbReference type="EMBL" id="UOD32169.1"/>
    </source>
</evidence>
<dbReference type="InterPro" id="IPR041160">
    <property type="entry name" value="LD_cluster2"/>
</dbReference>